<evidence type="ECO:0000256" key="6">
    <source>
        <dbReference type="ARBA" id="ARBA00022989"/>
    </source>
</evidence>
<evidence type="ECO:0000256" key="3">
    <source>
        <dbReference type="ARBA" id="ARBA00022676"/>
    </source>
</evidence>
<keyword evidence="6 9" id="KW-1133">Transmembrane helix</keyword>
<reference evidence="11" key="1">
    <citation type="journal article" date="2019" name="Int. J. Syst. Evol. Microbiol.">
        <title>The Global Catalogue of Microorganisms (GCM) 10K type strain sequencing project: providing services to taxonomists for standard genome sequencing and annotation.</title>
        <authorList>
            <consortium name="The Broad Institute Genomics Platform"/>
            <consortium name="The Broad Institute Genome Sequencing Center for Infectious Disease"/>
            <person name="Wu L."/>
            <person name="Ma J."/>
        </authorList>
    </citation>
    <scope>NUCLEOTIDE SEQUENCE [LARGE SCALE GENOMIC DNA]</scope>
    <source>
        <strain evidence="11">IBRC-M 10906</strain>
    </source>
</reference>
<feature type="transmembrane region" description="Helical" evidence="9">
    <location>
        <begin position="122"/>
        <end position="140"/>
    </location>
</feature>
<sequence length="580" mass="62562">MATVTMGEAPVSGSPDPDAEPAARPRRRARLLPVASVAGGTALIGAHASLYGNWIIDDAAITFAYARSFAEGLGPVVQPGAEPVEGYSNPTWTALLVLGRLFGLFDHGTIFGIPDYVFFPKALALLFCAGILAACHVAAARVTKRPWLATLCVGALLAITPSFVIWSFSGLENPLYGLTVTVMAVLVFLAVLDNRLLRPKLALGMGALAAFAALTRPEGLIYAGVYPIVVLGTMRRATLASSVKHILLSVVTFVVPVGAYFVWRYATFGQWLASPSIAKRQDIPALRELTRAGDLVAYAGAPAVLLAVLLIGVVLARPAWWRRGLLALLVPLGLAIVAYTVLEPDWMYQLRFATPIWILGALAATLAAGEALRYARTRSRAWIAVGLVAVLLPTGASFAHAADDFRTDPNISACYVADRFGRTFNGYADILGLERGSLVLPDLGGSALTSRLHLIDMAGLTNHRFAQLVREHDNAGQAKYVFEELKPTFIHTRQPWTNGNGLGLDPRLARDYYQIHTDLYQPPPNGDWVRKDVVPDRQTLRELRAYAAEHAAKLERNIATWPTRACGDTLRIGQTGTGAL</sequence>
<evidence type="ECO:0000256" key="7">
    <source>
        <dbReference type="ARBA" id="ARBA00023136"/>
    </source>
</evidence>
<comment type="caution">
    <text evidence="10">The sequence shown here is derived from an EMBL/GenBank/DDBJ whole genome shotgun (WGS) entry which is preliminary data.</text>
</comment>
<keyword evidence="5 9" id="KW-0812">Transmembrane</keyword>
<feature type="transmembrane region" description="Helical" evidence="9">
    <location>
        <begin position="381"/>
        <end position="402"/>
    </location>
</feature>
<feature type="transmembrane region" description="Helical" evidence="9">
    <location>
        <begin position="348"/>
        <end position="369"/>
    </location>
</feature>
<comment type="subcellular location">
    <subcellularLocation>
        <location evidence="1">Cell membrane</location>
        <topology evidence="1">Multi-pass membrane protein</topology>
    </subcellularLocation>
</comment>
<accession>A0ABW5WHB7</accession>
<feature type="transmembrane region" description="Helical" evidence="9">
    <location>
        <begin position="31"/>
        <end position="50"/>
    </location>
</feature>
<evidence type="ECO:0000313" key="10">
    <source>
        <dbReference type="EMBL" id="MFD2802574.1"/>
    </source>
</evidence>
<keyword evidence="3" id="KW-0328">Glycosyltransferase</keyword>
<feature type="region of interest" description="Disordered" evidence="8">
    <location>
        <begin position="1"/>
        <end position="25"/>
    </location>
</feature>
<evidence type="ECO:0000256" key="4">
    <source>
        <dbReference type="ARBA" id="ARBA00022679"/>
    </source>
</evidence>
<name>A0ABW5WHB7_9PSEU</name>
<feature type="transmembrane region" description="Helical" evidence="9">
    <location>
        <begin position="147"/>
        <end position="168"/>
    </location>
</feature>
<evidence type="ECO:0000313" key="11">
    <source>
        <dbReference type="Proteomes" id="UP001597478"/>
    </source>
</evidence>
<evidence type="ECO:0000256" key="8">
    <source>
        <dbReference type="SAM" id="MobiDB-lite"/>
    </source>
</evidence>
<dbReference type="EMBL" id="JBHUOF010000048">
    <property type="protein sequence ID" value="MFD2802574.1"/>
    <property type="molecule type" value="Genomic_DNA"/>
</dbReference>
<organism evidence="10 11">
    <name type="scientific">Prauserella oleivorans</name>
    <dbReference type="NCBI Taxonomy" id="1478153"/>
    <lineage>
        <taxon>Bacteria</taxon>
        <taxon>Bacillati</taxon>
        <taxon>Actinomycetota</taxon>
        <taxon>Actinomycetes</taxon>
        <taxon>Pseudonocardiales</taxon>
        <taxon>Pseudonocardiaceae</taxon>
        <taxon>Prauserella</taxon>
    </lineage>
</organism>
<feature type="transmembrane region" description="Helical" evidence="9">
    <location>
        <begin position="174"/>
        <end position="192"/>
    </location>
</feature>
<evidence type="ECO:0008006" key="12">
    <source>
        <dbReference type="Google" id="ProtNLM"/>
    </source>
</evidence>
<evidence type="ECO:0000256" key="1">
    <source>
        <dbReference type="ARBA" id="ARBA00004651"/>
    </source>
</evidence>
<gene>
    <name evidence="10" type="ORF">ACFS2C_24610</name>
</gene>
<dbReference type="PANTHER" id="PTHR33908:SF11">
    <property type="entry name" value="MEMBRANE PROTEIN"/>
    <property type="match status" value="1"/>
</dbReference>
<proteinExistence type="predicted"/>
<keyword evidence="4" id="KW-0808">Transferase</keyword>
<keyword evidence="11" id="KW-1185">Reference proteome</keyword>
<evidence type="ECO:0000256" key="5">
    <source>
        <dbReference type="ARBA" id="ARBA00022692"/>
    </source>
</evidence>
<dbReference type="InterPro" id="IPR050297">
    <property type="entry name" value="LipidA_mod_glycosyltrf_83"/>
</dbReference>
<feature type="transmembrane region" description="Helical" evidence="9">
    <location>
        <begin position="246"/>
        <end position="266"/>
    </location>
</feature>
<dbReference type="RefSeq" id="WP_377394140.1">
    <property type="nucleotide sequence ID" value="NZ_JBHSAN010000052.1"/>
</dbReference>
<dbReference type="PANTHER" id="PTHR33908">
    <property type="entry name" value="MANNOSYLTRANSFERASE YKCB-RELATED"/>
    <property type="match status" value="1"/>
</dbReference>
<dbReference type="Proteomes" id="UP001597478">
    <property type="component" value="Unassembled WGS sequence"/>
</dbReference>
<evidence type="ECO:0000256" key="9">
    <source>
        <dbReference type="SAM" id="Phobius"/>
    </source>
</evidence>
<evidence type="ECO:0000256" key="2">
    <source>
        <dbReference type="ARBA" id="ARBA00022475"/>
    </source>
</evidence>
<protein>
    <recommendedName>
        <fullName evidence="12">Glycosyltransferase RgtA/B/C/D-like domain-containing protein</fullName>
    </recommendedName>
</protein>
<keyword evidence="2" id="KW-1003">Cell membrane</keyword>
<keyword evidence="7 9" id="KW-0472">Membrane</keyword>
<feature type="transmembrane region" description="Helical" evidence="9">
    <location>
        <begin position="325"/>
        <end position="342"/>
    </location>
</feature>
<feature type="transmembrane region" description="Helical" evidence="9">
    <location>
        <begin position="295"/>
        <end position="316"/>
    </location>
</feature>